<name>A0A8H7QM67_9FUNG</name>
<evidence type="ECO:0000313" key="6">
    <source>
        <dbReference type="Proteomes" id="UP000603453"/>
    </source>
</evidence>
<reference evidence="5" key="1">
    <citation type="submission" date="2020-12" db="EMBL/GenBank/DDBJ databases">
        <title>Metabolic potential, ecology and presence of endohyphal bacteria is reflected in genomic diversity of Mucoromycotina.</title>
        <authorList>
            <person name="Muszewska A."/>
            <person name="Okrasinska A."/>
            <person name="Steczkiewicz K."/>
            <person name="Drgas O."/>
            <person name="Orlowska M."/>
            <person name="Perlinska-Lenart U."/>
            <person name="Aleksandrzak-Piekarczyk T."/>
            <person name="Szatraj K."/>
            <person name="Zielenkiewicz U."/>
            <person name="Pilsyk S."/>
            <person name="Malc E."/>
            <person name="Mieczkowski P."/>
            <person name="Kruszewska J.S."/>
            <person name="Biernat P."/>
            <person name="Pawlowska J."/>
        </authorList>
    </citation>
    <scope>NUCLEOTIDE SEQUENCE</scope>
    <source>
        <strain evidence="5">WA0000017839</strain>
    </source>
</reference>
<evidence type="ECO:0000256" key="1">
    <source>
        <dbReference type="ARBA" id="ARBA00002550"/>
    </source>
</evidence>
<dbReference type="PROSITE" id="PS50005">
    <property type="entry name" value="TPR"/>
    <property type="match status" value="2"/>
</dbReference>
<evidence type="ECO:0000256" key="4">
    <source>
        <dbReference type="SAM" id="MobiDB-lite"/>
    </source>
</evidence>
<feature type="repeat" description="TPR" evidence="3">
    <location>
        <begin position="1000"/>
        <end position="1033"/>
    </location>
</feature>
<dbReference type="EMBL" id="JAEPRD010000205">
    <property type="protein sequence ID" value="KAG2194113.1"/>
    <property type="molecule type" value="Genomic_DNA"/>
</dbReference>
<dbReference type="Proteomes" id="UP000603453">
    <property type="component" value="Unassembled WGS sequence"/>
</dbReference>
<dbReference type="SMART" id="SM00028">
    <property type="entry name" value="TPR"/>
    <property type="match status" value="4"/>
</dbReference>
<dbReference type="PANTHER" id="PTHR23083">
    <property type="entry name" value="TETRATRICOPEPTIDE REPEAT PROTEIN, TPR"/>
    <property type="match status" value="1"/>
</dbReference>
<organism evidence="5 6">
    <name type="scientific">Mucor saturninus</name>
    <dbReference type="NCBI Taxonomy" id="64648"/>
    <lineage>
        <taxon>Eukaryota</taxon>
        <taxon>Fungi</taxon>
        <taxon>Fungi incertae sedis</taxon>
        <taxon>Mucoromycota</taxon>
        <taxon>Mucoromycotina</taxon>
        <taxon>Mucoromycetes</taxon>
        <taxon>Mucorales</taxon>
        <taxon>Mucorineae</taxon>
        <taxon>Mucoraceae</taxon>
        <taxon>Mucor</taxon>
    </lineage>
</organism>
<feature type="region of interest" description="Disordered" evidence="4">
    <location>
        <begin position="762"/>
        <end position="802"/>
    </location>
</feature>
<keyword evidence="6" id="KW-1185">Reference proteome</keyword>
<sequence length="1045" mass="116654">MASAKAIQIGKDIDNARCNGNWVAIAELARRYRKYNSEGAILEQTVLAETNLIQTLAMTRSKRAVNYRTDAPHHISMEDRLDPEQLRTIQDQLQAAIELSDPNNQHFIEKEFAKIILARTYFECGDYGRAVDIISQLSFEKEQVSQGYALVLFLQARVIKAISFEMIGNQDAAFQSYEGVESLLSENPQAKGKTFVEWSEEALYRATLLGLREGSPVAIPSLLEFMRQYQKTTTLQPTTWRIQKRMIITRYSLRYVSTVYRQGEYCLPVGTTNTTDADPQLERQIFIVEQSQLHTIYEKMLYLEVPLPRAGEVNTRVLDFVDQFASDFELIGTTSYDLRGFVEALDRASQRTFNSPLITRHLFRALVRLGEYDEAEHALHAYLYLVGLVSHGWKETHRDGQALATDKTGLNMAVPKPRPEIQDDQDVEAGEISNIADIKNSEKETVADTLEVLVTAIKMYCKDLSRGVDAVEMAEIAKEMYQKQPKSERLSGLLETGAHVYRATGIAYGLLGCQTFDPELRPTYHEKALVFLNRSLELDSNAWETYYQLALQQADMHDIRQAVISVTKAIQMNPTYLPCWHLLTLIVSCPVHGDYKQALKTCEMGLQQAALDNTIDPEDQNGNGHEEAEHHLMFQMTRTSLLYAIHGPEAALESSEQLFLEYGKIAIPEASFSNGSQDRLSYGGAHNGMIISGSLGNLSELQIAAENRRRGRSASNSMVHQHYPVASSSTDLSSQLLGSRSQDNVNMASGHSLTVGRARSASNLATPSPLGPGGTAQANTSLLSVPDGSTDASKREGHHHHHIHGLHLFGSRSTSHRNKALENGGYPSAAVNGNTSAHTIASPYDLKSLAGNSVASLQSMTPSLMSIQSILQPSVIPTKPSTRTVQRKQRSDRILSDLWLLTAEMFIKLGKLDEARKAIEEAENVDWITNPQVWCVLGQLLEAEGDVEQAQTAFYKSLVIDPNDVTCRLWLAKSHLSQESKEIAEGILDVMTKSNGWDCAEAWFHLGEIYRQTDRLDRTKACLFYALELESTSPIQPFSVLPRYV</sequence>
<dbReference type="SUPFAM" id="SSF48452">
    <property type="entry name" value="TPR-like"/>
    <property type="match status" value="1"/>
</dbReference>
<dbReference type="InterPro" id="IPR011990">
    <property type="entry name" value="TPR-like_helical_dom_sf"/>
</dbReference>
<accession>A0A8H7QM67</accession>
<dbReference type="InterPro" id="IPR019734">
    <property type="entry name" value="TPR_rpt"/>
</dbReference>
<evidence type="ECO:0008006" key="7">
    <source>
        <dbReference type="Google" id="ProtNLM"/>
    </source>
</evidence>
<evidence type="ECO:0000313" key="5">
    <source>
        <dbReference type="EMBL" id="KAG2194113.1"/>
    </source>
</evidence>
<dbReference type="InterPro" id="IPR051722">
    <property type="entry name" value="Endocytosis_PI4K-reg_protein"/>
</dbReference>
<feature type="repeat" description="TPR" evidence="3">
    <location>
        <begin position="931"/>
        <end position="964"/>
    </location>
</feature>
<comment type="similarity">
    <text evidence="2">Belongs to the YPP1 family.</text>
</comment>
<dbReference type="Pfam" id="PF13181">
    <property type="entry name" value="TPR_8"/>
    <property type="match status" value="1"/>
</dbReference>
<dbReference type="OrthoDB" id="29013at2759"/>
<dbReference type="Gene3D" id="1.25.40.10">
    <property type="entry name" value="Tetratricopeptide repeat domain"/>
    <property type="match status" value="2"/>
</dbReference>
<dbReference type="PANTHER" id="PTHR23083:SF464">
    <property type="entry name" value="TETRATRICOPEPTIDE REPEAT DOMAIN 7, ISOFORM A"/>
    <property type="match status" value="1"/>
</dbReference>
<evidence type="ECO:0000256" key="2">
    <source>
        <dbReference type="ARBA" id="ARBA00038251"/>
    </source>
</evidence>
<comment type="function">
    <text evidence="1">Involved in endocytosis.</text>
</comment>
<protein>
    <recommendedName>
        <fullName evidence="7">TPR-like protein</fullName>
    </recommendedName>
</protein>
<comment type="caution">
    <text evidence="5">The sequence shown here is derived from an EMBL/GenBank/DDBJ whole genome shotgun (WGS) entry which is preliminary data.</text>
</comment>
<evidence type="ECO:0000256" key="3">
    <source>
        <dbReference type="PROSITE-ProRule" id="PRU00339"/>
    </source>
</evidence>
<proteinExistence type="inferred from homology"/>
<gene>
    <name evidence="5" type="ORF">INT47_003056</name>
</gene>
<dbReference type="AlphaFoldDB" id="A0A8H7QM67"/>
<keyword evidence="3" id="KW-0802">TPR repeat</keyword>